<evidence type="ECO:0000259" key="6">
    <source>
        <dbReference type="Pfam" id="PF08646"/>
    </source>
</evidence>
<organism evidence="7 8">
    <name type="scientific">Vigna unguiculata</name>
    <name type="common">Cowpea</name>
    <dbReference type="NCBI Taxonomy" id="3917"/>
    <lineage>
        <taxon>Eukaryota</taxon>
        <taxon>Viridiplantae</taxon>
        <taxon>Streptophyta</taxon>
        <taxon>Embryophyta</taxon>
        <taxon>Tracheophyta</taxon>
        <taxon>Spermatophyta</taxon>
        <taxon>Magnoliopsida</taxon>
        <taxon>eudicotyledons</taxon>
        <taxon>Gunneridae</taxon>
        <taxon>Pentapetalae</taxon>
        <taxon>rosids</taxon>
        <taxon>fabids</taxon>
        <taxon>Fabales</taxon>
        <taxon>Fabaceae</taxon>
        <taxon>Papilionoideae</taxon>
        <taxon>50 kb inversion clade</taxon>
        <taxon>NPAAA clade</taxon>
        <taxon>indigoferoid/millettioid clade</taxon>
        <taxon>Phaseoleae</taxon>
        <taxon>Vigna</taxon>
    </lineage>
</organism>
<proteinExistence type="inferred from homology"/>
<keyword evidence="4" id="KW-0862">Zinc</keyword>
<dbReference type="EMBL" id="CP039351">
    <property type="protein sequence ID" value="QCD99782.1"/>
    <property type="molecule type" value="Genomic_DNA"/>
</dbReference>
<dbReference type="InterPro" id="IPR013955">
    <property type="entry name" value="Rep_factor-A_C"/>
</dbReference>
<protein>
    <submittedName>
        <fullName evidence="7">Replication factor A</fullName>
    </submittedName>
</protein>
<sequence>MSLCEVPNQSHSVSEVSPQKENWNIIVKVIRSWFVPDFTKQRCPFSMEFVIQAKKVTTYILFGTIKHILVDDDWWYTACVCNKAVYPDSKMFFCEKCNKHVIKVFPRYRIKIRVIDSFDSTTFVLFDRDATTLLKKTCADMLDTHDKMNASGNLPKQFDELVDKSLLFKVESRNDQNFKLEQSFRVKKICVDDDIIEKFNDSSMKSVDVYAGNGEFSREKMHIVNESTVNISESDLPKKQLSVDPNHLN</sequence>
<dbReference type="GO" id="GO:0003677">
    <property type="term" value="F:DNA binding"/>
    <property type="evidence" value="ECO:0007669"/>
    <property type="project" value="UniProtKB-KW"/>
</dbReference>
<dbReference type="Proteomes" id="UP000501690">
    <property type="component" value="Linkage Group LG7"/>
</dbReference>
<keyword evidence="3" id="KW-0863">Zinc-finger</keyword>
<gene>
    <name evidence="7" type="ORF">DEO72_LG7g1068</name>
</gene>
<dbReference type="PANTHER" id="PTHR47165:SF4">
    <property type="entry name" value="OS03G0429900 PROTEIN"/>
    <property type="match status" value="1"/>
</dbReference>
<comment type="similarity">
    <text evidence="1">Belongs to the replication factor A protein 1 family.</text>
</comment>
<dbReference type="Gene3D" id="2.40.50.140">
    <property type="entry name" value="Nucleic acid-binding proteins"/>
    <property type="match status" value="1"/>
</dbReference>
<dbReference type="PANTHER" id="PTHR47165">
    <property type="entry name" value="OS03G0429900 PROTEIN"/>
    <property type="match status" value="1"/>
</dbReference>
<evidence type="ECO:0000256" key="4">
    <source>
        <dbReference type="ARBA" id="ARBA00022833"/>
    </source>
</evidence>
<keyword evidence="2" id="KW-0479">Metal-binding</keyword>
<keyword evidence="5" id="KW-0238">DNA-binding</keyword>
<dbReference type="InterPro" id="IPR012340">
    <property type="entry name" value="NA-bd_OB-fold"/>
</dbReference>
<evidence type="ECO:0000256" key="1">
    <source>
        <dbReference type="ARBA" id="ARBA00005690"/>
    </source>
</evidence>
<reference evidence="7 8" key="1">
    <citation type="submission" date="2019-04" db="EMBL/GenBank/DDBJ databases">
        <title>An improved genome assembly and genetic linkage map for asparagus bean, Vigna unguiculata ssp. sesquipedialis.</title>
        <authorList>
            <person name="Xia Q."/>
            <person name="Zhang R."/>
            <person name="Dong Y."/>
        </authorList>
    </citation>
    <scope>NUCLEOTIDE SEQUENCE [LARGE SCALE GENOMIC DNA]</scope>
    <source>
        <tissue evidence="7">Leaf</tissue>
    </source>
</reference>
<dbReference type="CDD" id="cd04476">
    <property type="entry name" value="RPA1_DBD_C"/>
    <property type="match status" value="1"/>
</dbReference>
<dbReference type="InterPro" id="IPR047192">
    <property type="entry name" value="Euk_RPA1_DBD_C"/>
</dbReference>
<feature type="domain" description="Replication factor A C-terminal" evidence="6">
    <location>
        <begin position="63"/>
        <end position="187"/>
    </location>
</feature>
<dbReference type="GO" id="GO:0008270">
    <property type="term" value="F:zinc ion binding"/>
    <property type="evidence" value="ECO:0007669"/>
    <property type="project" value="UniProtKB-KW"/>
</dbReference>
<evidence type="ECO:0000313" key="8">
    <source>
        <dbReference type="Proteomes" id="UP000501690"/>
    </source>
</evidence>
<evidence type="ECO:0000256" key="3">
    <source>
        <dbReference type="ARBA" id="ARBA00022771"/>
    </source>
</evidence>
<evidence type="ECO:0000256" key="2">
    <source>
        <dbReference type="ARBA" id="ARBA00022723"/>
    </source>
</evidence>
<evidence type="ECO:0000256" key="5">
    <source>
        <dbReference type="ARBA" id="ARBA00023125"/>
    </source>
</evidence>
<evidence type="ECO:0000313" key="7">
    <source>
        <dbReference type="EMBL" id="QCD99782.1"/>
    </source>
</evidence>
<dbReference type="SUPFAM" id="SSF50249">
    <property type="entry name" value="Nucleic acid-binding proteins"/>
    <property type="match status" value="1"/>
</dbReference>
<keyword evidence="8" id="KW-1185">Reference proteome</keyword>
<accession>A0A4D6MEA7</accession>
<dbReference type="AlphaFoldDB" id="A0A4D6MEA7"/>
<name>A0A4D6MEA7_VIGUN</name>
<dbReference type="Pfam" id="PF08646">
    <property type="entry name" value="Rep_fac-A_C"/>
    <property type="match status" value="1"/>
</dbReference>